<name>A0A1T5FKT2_9HYPH</name>
<reference evidence="1 2" key="1">
    <citation type="submission" date="2017-02" db="EMBL/GenBank/DDBJ databases">
        <authorList>
            <person name="Peterson S.W."/>
        </authorList>
    </citation>
    <scope>NUCLEOTIDE SEQUENCE [LARGE SCALE GENOMIC DNA]</scope>
    <source>
        <strain evidence="1 2">DSM 9653</strain>
    </source>
</reference>
<organism evidence="1 2">
    <name type="scientific">Bosea thiooxidans</name>
    <dbReference type="NCBI Taxonomy" id="53254"/>
    <lineage>
        <taxon>Bacteria</taxon>
        <taxon>Pseudomonadati</taxon>
        <taxon>Pseudomonadota</taxon>
        <taxon>Alphaproteobacteria</taxon>
        <taxon>Hyphomicrobiales</taxon>
        <taxon>Boseaceae</taxon>
        <taxon>Bosea</taxon>
    </lineage>
</organism>
<evidence type="ECO:0000313" key="2">
    <source>
        <dbReference type="Proteomes" id="UP000190130"/>
    </source>
</evidence>
<dbReference type="AlphaFoldDB" id="A0A1T5FKT2"/>
<dbReference type="Pfam" id="PF22759">
    <property type="entry name" value="E217_GP41"/>
    <property type="match status" value="1"/>
</dbReference>
<dbReference type="InterPro" id="IPR054496">
    <property type="entry name" value="E217_GP41"/>
</dbReference>
<proteinExistence type="predicted"/>
<evidence type="ECO:0000313" key="1">
    <source>
        <dbReference type="EMBL" id="SKB96811.1"/>
    </source>
</evidence>
<accession>A0A1T5FKT2</accession>
<dbReference type="NCBIfam" id="NF047561">
    <property type="entry name" value="orf58_phage_fam"/>
    <property type="match status" value="1"/>
</dbReference>
<sequence length="289" mass="31464">MSVRQWLRDVELTVSGKAGTLTIRDLKIDFSITKTIGSKNNSATISIWNLTKSHRRQLGEEFDKIELKAGYKGGPVSTIFKGTIEDVEHSKEGADVKSEMTCGDGNEATQKGAVSRTFPAGTKPKEIMEYVIGEMPGVTKGEFKGVDDLPAYKRPVTVYGWAASELDKIGREHKLYWSIQSGEVQAVRNDEVLPGTTVISSETGMIGIPTVTDKGVRVKALLNPNIAPGRQIDVRSDFLDEESARDKRATDDGGGLFRVSEVTFSGSNLGEEFYVEAEASRVEGGKAVK</sequence>
<dbReference type="RefSeq" id="WP_411914156.1">
    <property type="nucleotide sequence ID" value="NZ_FUYX01000009.1"/>
</dbReference>
<protein>
    <submittedName>
        <fullName evidence="1">Uncharacterized protein</fullName>
    </submittedName>
</protein>
<dbReference type="Proteomes" id="UP000190130">
    <property type="component" value="Unassembled WGS sequence"/>
</dbReference>
<gene>
    <name evidence="1" type="ORF">SAMN05660750_03317</name>
</gene>
<dbReference type="EMBL" id="FUYX01000009">
    <property type="protein sequence ID" value="SKB96811.1"/>
    <property type="molecule type" value="Genomic_DNA"/>
</dbReference>